<dbReference type="EMBL" id="CM001403">
    <property type="protein sequence ID" value="EHQ30579.1"/>
    <property type="molecule type" value="Genomic_DNA"/>
</dbReference>
<accession>H1YB53</accession>
<dbReference type="STRING" id="714943.Mucpa_6526"/>
<keyword evidence="1" id="KW-0051">Antiviral defense</keyword>
<dbReference type="GO" id="GO:0051607">
    <property type="term" value="P:defense response to virus"/>
    <property type="evidence" value="ECO:0007669"/>
    <property type="project" value="UniProtKB-KW"/>
</dbReference>
<organism evidence="2 3">
    <name type="scientific">Mucilaginibacter paludis DSM 18603</name>
    <dbReference type="NCBI Taxonomy" id="714943"/>
    <lineage>
        <taxon>Bacteria</taxon>
        <taxon>Pseudomonadati</taxon>
        <taxon>Bacteroidota</taxon>
        <taxon>Sphingobacteriia</taxon>
        <taxon>Sphingobacteriales</taxon>
        <taxon>Sphingobacteriaceae</taxon>
        <taxon>Mucilaginibacter</taxon>
    </lineage>
</organism>
<gene>
    <name evidence="2" type="ORF">Mucpa_6526</name>
</gene>
<dbReference type="AlphaFoldDB" id="H1YB53"/>
<name>H1YB53_9SPHI</name>
<evidence type="ECO:0000313" key="3">
    <source>
        <dbReference type="Proteomes" id="UP000002774"/>
    </source>
</evidence>
<dbReference type="Proteomes" id="UP000002774">
    <property type="component" value="Chromosome"/>
</dbReference>
<sequence length="257" mass="30011">MSQKLISIDLKANFAFFKKPDYNDGLLLSYNMLHKPALLGVLGAIIGLQGYQKKGELPAYYTRLKSLLINIEPIGSEKGNFQKVSVKYTNTVGYANQDGTLLIEETMLLKPCYRCYLLLDEEQPEHFKLYEYLKEGKAEFIPYLGKNEYQAWWLDEFTGENSFREYPVEEVNPTENFKLKGMFTGEKITPVLENSLDELEYITPYFYFERLPVDFIEKPFIQYNLGDFKHTNAQLSSTYTIGGRLFKIKHDHYIQLY</sequence>
<dbReference type="NCBIfam" id="TIGR02593">
    <property type="entry name" value="CRISPR_cas5"/>
    <property type="match status" value="1"/>
</dbReference>
<dbReference type="HOGENOM" id="CLU_100173_0_0_10"/>
<keyword evidence="3" id="KW-1185">Reference proteome</keyword>
<dbReference type="eggNOG" id="ENOG502ZBNI">
    <property type="taxonomic scope" value="Bacteria"/>
</dbReference>
<proteinExistence type="predicted"/>
<dbReference type="InterPro" id="IPR013422">
    <property type="entry name" value="CRISPR-assoc_prot_Cas5_N"/>
</dbReference>
<protein>
    <submittedName>
        <fullName evidence="2">CRISPR-associated protein Cas5</fullName>
    </submittedName>
</protein>
<evidence type="ECO:0000313" key="2">
    <source>
        <dbReference type="EMBL" id="EHQ30579.1"/>
    </source>
</evidence>
<evidence type="ECO:0000256" key="1">
    <source>
        <dbReference type="ARBA" id="ARBA00023118"/>
    </source>
</evidence>
<reference evidence="2" key="1">
    <citation type="submission" date="2011-09" db="EMBL/GenBank/DDBJ databases">
        <title>The permanent draft genome of Mucilaginibacter paludis DSM 18603.</title>
        <authorList>
            <consortium name="US DOE Joint Genome Institute (JGI-PGF)"/>
            <person name="Lucas S."/>
            <person name="Han J."/>
            <person name="Lapidus A."/>
            <person name="Bruce D."/>
            <person name="Goodwin L."/>
            <person name="Pitluck S."/>
            <person name="Peters L."/>
            <person name="Kyrpides N."/>
            <person name="Mavromatis K."/>
            <person name="Ivanova N."/>
            <person name="Mikhailova N."/>
            <person name="Held B."/>
            <person name="Detter J.C."/>
            <person name="Tapia R."/>
            <person name="Han C."/>
            <person name="Land M."/>
            <person name="Hauser L."/>
            <person name="Markowitz V."/>
            <person name="Cheng J.-F."/>
            <person name="Hugenholtz P."/>
            <person name="Woyke T."/>
            <person name="Wu D."/>
            <person name="Tindall B."/>
            <person name="Brambilla E."/>
            <person name="Klenk H.-P."/>
            <person name="Eisen J.A."/>
        </authorList>
    </citation>
    <scope>NUCLEOTIDE SEQUENCE [LARGE SCALE GENOMIC DNA]</scope>
    <source>
        <strain evidence="2">DSM 18603</strain>
    </source>
</reference>
<dbReference type="RefSeq" id="WP_008512433.1">
    <property type="nucleotide sequence ID" value="NZ_CM001403.1"/>
</dbReference>